<dbReference type="SUPFAM" id="SSF55464">
    <property type="entry name" value="Origin of replication-binding domain, RBD-like"/>
    <property type="match status" value="1"/>
</dbReference>
<evidence type="ECO:0000256" key="19">
    <source>
        <dbReference type="PROSITE-ProRule" id="PRU00620"/>
    </source>
</evidence>
<accession>A0A173M1N7</accession>
<dbReference type="GO" id="GO:0042025">
    <property type="term" value="C:host cell nucleus"/>
    <property type="evidence" value="ECO:0007669"/>
    <property type="project" value="UniProtKB-SubCell"/>
</dbReference>
<evidence type="ECO:0000259" key="23">
    <source>
        <dbReference type="PROSITE" id="PS51287"/>
    </source>
</evidence>
<feature type="domain" description="T-ag OBD" evidence="23">
    <location>
        <begin position="316"/>
        <end position="430"/>
    </location>
</feature>
<proteinExistence type="predicted"/>
<evidence type="ECO:0000256" key="7">
    <source>
        <dbReference type="ARBA" id="ARBA00022741"/>
    </source>
</evidence>
<feature type="compositionally biased region" description="Low complexity" evidence="21">
    <location>
        <begin position="121"/>
        <end position="158"/>
    </location>
</feature>
<evidence type="ECO:0000256" key="14">
    <source>
        <dbReference type="ARBA" id="ARBA00023125"/>
    </source>
</evidence>
<dbReference type="GO" id="GO:0043138">
    <property type="term" value="F:3'-5' DNA helicase activity"/>
    <property type="evidence" value="ECO:0007669"/>
    <property type="project" value="UniProtKB-EC"/>
</dbReference>
<evidence type="ECO:0000256" key="21">
    <source>
        <dbReference type="SAM" id="MobiDB-lite"/>
    </source>
</evidence>
<dbReference type="InterPro" id="IPR037102">
    <property type="entry name" value="Znf_lg_T-Ag_D1_dom_sf"/>
</dbReference>
<feature type="compositionally biased region" description="Low complexity" evidence="21">
    <location>
        <begin position="172"/>
        <end position="192"/>
    </location>
</feature>
<dbReference type="GO" id="GO:0003688">
    <property type="term" value="F:DNA replication origin binding"/>
    <property type="evidence" value="ECO:0007669"/>
    <property type="project" value="InterPro"/>
</dbReference>
<feature type="compositionally biased region" description="Polar residues" evidence="21">
    <location>
        <begin position="193"/>
        <end position="206"/>
    </location>
</feature>
<keyword evidence="3" id="KW-0597">Phosphoprotein</keyword>
<keyword evidence="5" id="KW-0235">DNA replication</keyword>
<dbReference type="Gene3D" id="1.10.287.110">
    <property type="entry name" value="DnaJ domain"/>
    <property type="match status" value="1"/>
</dbReference>
<evidence type="ECO:0000256" key="3">
    <source>
        <dbReference type="ARBA" id="ARBA00022553"/>
    </source>
</evidence>
<reference evidence="25" key="1">
    <citation type="journal article" date="2016" name="J. Infect. Dis.">
        <title>Ecology of Merkel Cell Polyomavirus in Healthy Skin Among Individuals in an Asian Cohort.</title>
        <authorList>
            <person name="Hashida Y."/>
            <person name="Kamioka M."/>
            <person name="Tanaka M."/>
            <person name="Hosokawa S."/>
            <person name="Murakami M."/>
            <person name="Nakajima K."/>
            <person name="Kikuchi H."/>
            <person name="Fujieda M."/>
            <person name="Sano S."/>
            <person name="Daibata M."/>
        </authorList>
    </citation>
    <scope>NUCLEOTIDE SEQUENCE</scope>
    <source>
        <strain evidence="25">JPN-SK31</strain>
    </source>
</reference>
<protein>
    <recommendedName>
        <fullName evidence="17">DNA 3'-5' helicase</fullName>
        <ecNumber evidence="17">5.6.2.4</ecNumber>
    </recommendedName>
</protein>
<evidence type="ECO:0000256" key="2">
    <source>
        <dbReference type="ARBA" id="ARBA00022518"/>
    </source>
</evidence>
<dbReference type="SUPFAM" id="SSF52540">
    <property type="entry name" value="P-loop containing nucleoside triphosphate hydrolases"/>
    <property type="match status" value="1"/>
</dbReference>
<evidence type="ECO:0000256" key="20">
    <source>
        <dbReference type="PROSITE-ProRule" id="PRU00671"/>
    </source>
</evidence>
<dbReference type="EMBL" id="LC096970">
    <property type="protein sequence ID" value="BAV01173.1"/>
    <property type="molecule type" value="Genomic_DNA"/>
</dbReference>
<dbReference type="Pfam" id="PF02217">
    <property type="entry name" value="T_Ag_DNA_bind"/>
    <property type="match status" value="1"/>
</dbReference>
<keyword evidence="6" id="KW-0479">Metal-binding</keyword>
<feature type="region of interest" description="Disordered" evidence="21">
    <location>
        <begin position="110"/>
        <end position="311"/>
    </location>
</feature>
<dbReference type="InterPro" id="IPR014015">
    <property type="entry name" value="Helicase_SF3_DNA-vir"/>
</dbReference>
<dbReference type="GO" id="GO:0005524">
    <property type="term" value="F:ATP binding"/>
    <property type="evidence" value="ECO:0007669"/>
    <property type="project" value="UniProtKB-KW"/>
</dbReference>
<keyword evidence="11" id="KW-0862">Zinc</keyword>
<keyword evidence="10" id="KW-0347">Helicase</keyword>
<dbReference type="GO" id="GO:0006260">
    <property type="term" value="P:DNA replication"/>
    <property type="evidence" value="ECO:0007669"/>
    <property type="project" value="UniProtKB-KW"/>
</dbReference>
<evidence type="ECO:0000256" key="6">
    <source>
        <dbReference type="ARBA" id="ARBA00022723"/>
    </source>
</evidence>
<keyword evidence="8 20" id="KW-0863">Zinc-finger</keyword>
<evidence type="ECO:0000256" key="10">
    <source>
        <dbReference type="ARBA" id="ARBA00022806"/>
    </source>
</evidence>
<evidence type="ECO:0000256" key="18">
    <source>
        <dbReference type="ARBA" id="ARBA00048988"/>
    </source>
</evidence>
<evidence type="ECO:0000259" key="22">
    <source>
        <dbReference type="PROSITE" id="PS51206"/>
    </source>
</evidence>
<feature type="compositionally biased region" description="Low complexity" evidence="21">
    <location>
        <begin position="235"/>
        <end position="255"/>
    </location>
</feature>
<keyword evidence="14 19" id="KW-0238">DNA-binding</keyword>
<keyword evidence="9" id="KW-0378">Hydrolase</keyword>
<keyword evidence="7" id="KW-0547">Nucleotide-binding</keyword>
<evidence type="ECO:0000256" key="8">
    <source>
        <dbReference type="ARBA" id="ARBA00022771"/>
    </source>
</evidence>
<evidence type="ECO:0000256" key="1">
    <source>
        <dbReference type="ARBA" id="ARBA00004147"/>
    </source>
</evidence>
<sequence length="817" mass="92344">MDLVLNRKEREALCKLLEIAPNCYGNIPLMKAAFKRSCLKHHPDKGGNPVIMMELNTLWSKFQQNIHKLRSDFSMFDEVDEAPIYGTTKFKEWWRSGGFSFGKAYEYGPNPYGTNSRSRKPSSNASRGAPSGSSPPHSQSSSSGYGSFSASQASDSQSRGPDIPPEHHEEPTSSSGSSSREETTNSGRESSTPNGTSVPRNSSRTDGTWEDLFCDESLSSPEPPSSSEEPEEPPSSRSSPRQPPSSSAEEASSSQFTDEECRSSSFTTPKTPPPFSRKRKFGGSRSSASSASSASFTSTPPKPKKNRETPVPTDFPIDLSDYLSHAVYSNKTVSCFAIYTTSDKAIELYDKIEKFKVDFKSRHACELGCILLFITLSKHRVSAIKNFCSTFCTISFLICKGVNKMPEMYNNLCKPPYKLLQENKPLLNYEFQEKEKEASCNWNLVAEFACEYELDDHFIILAHYLDFAKPFPCQKCENRSRLKPHKAHEAHHSNAKLFYESKSQKTICQQAADTVLAKRRLEMLEMTRTEMLCKKFKKHLERLRDLDTIDLLYYMGGVAWYCCLFEEFEKKLQKIIQLLTENIPKYRNIWFKGPINSGKTSFAAALIDLLEGKALNINCPSDKLPFELGCALDKFMVVFEDVKGQNSLNKDLQPGQGINNLDNLRDHLDGAVAVSLEKKHVNKKHQIFPPCIVTANDYFIPKTLIARFSYTLHFSPKANLRDSLDQNMEIRKRRILQSGTTLLLCLIWCLPDTTFKHCLQEEIKNWKQILQSEISYGKFCQMIENVEAGQDPLLNILIEEEGPEETEETQDSGTFSQ</sequence>
<keyword evidence="2" id="KW-0244">Early protein</keyword>
<dbReference type="InterPro" id="IPR027417">
    <property type="entry name" value="P-loop_NTPase"/>
</dbReference>
<evidence type="ECO:0000256" key="5">
    <source>
        <dbReference type="ARBA" id="ARBA00022705"/>
    </source>
</evidence>
<comment type="catalytic activity">
    <reaction evidence="18">
        <text>ATP + H2O = ADP + phosphate + H(+)</text>
        <dbReference type="Rhea" id="RHEA:13065"/>
        <dbReference type="ChEBI" id="CHEBI:15377"/>
        <dbReference type="ChEBI" id="CHEBI:15378"/>
        <dbReference type="ChEBI" id="CHEBI:30616"/>
        <dbReference type="ChEBI" id="CHEBI:43474"/>
        <dbReference type="ChEBI" id="CHEBI:456216"/>
        <dbReference type="EC" id="5.6.2.4"/>
    </reaction>
</comment>
<evidence type="ECO:0000256" key="17">
    <source>
        <dbReference type="ARBA" id="ARBA00034808"/>
    </source>
</evidence>
<comment type="subcellular location">
    <subcellularLocation>
        <location evidence="1">Host nucleus</location>
    </subcellularLocation>
</comment>
<dbReference type="PROSITE" id="PS51206">
    <property type="entry name" value="SF3_HELICASE_1"/>
    <property type="match status" value="1"/>
</dbReference>
<dbReference type="GO" id="GO:0016787">
    <property type="term" value="F:hydrolase activity"/>
    <property type="evidence" value="ECO:0007669"/>
    <property type="project" value="UniProtKB-KW"/>
</dbReference>
<evidence type="ECO:0000313" key="25">
    <source>
        <dbReference type="EMBL" id="BAV01173.1"/>
    </source>
</evidence>
<keyword evidence="12" id="KW-0067">ATP-binding</keyword>
<feature type="domain" description="T-ag D1-type" evidence="24">
    <location>
        <begin position="437"/>
        <end position="528"/>
    </location>
</feature>
<evidence type="ECO:0000256" key="11">
    <source>
        <dbReference type="ARBA" id="ARBA00022833"/>
    </source>
</evidence>
<evidence type="ECO:0000259" key="24">
    <source>
        <dbReference type="PROSITE" id="PS51341"/>
    </source>
</evidence>
<comment type="catalytic activity">
    <reaction evidence="16">
        <text>Couples ATP hydrolysis with the unwinding of duplex DNA by translocating in the 3'-5' direction.</text>
        <dbReference type="EC" id="5.6.2.4"/>
    </reaction>
</comment>
<evidence type="ECO:0000256" key="4">
    <source>
        <dbReference type="ARBA" id="ARBA00022562"/>
    </source>
</evidence>
<dbReference type="InterPro" id="IPR010932">
    <property type="entry name" value="Lg_T_Ag_Polyomavir_C"/>
</dbReference>
<evidence type="ECO:0000256" key="16">
    <source>
        <dbReference type="ARBA" id="ARBA00034617"/>
    </source>
</evidence>
<evidence type="ECO:0000256" key="9">
    <source>
        <dbReference type="ARBA" id="ARBA00022801"/>
    </source>
</evidence>
<dbReference type="GO" id="GO:0008270">
    <property type="term" value="F:zinc ion binding"/>
    <property type="evidence" value="ECO:0007669"/>
    <property type="project" value="UniProtKB-KW"/>
</dbReference>
<evidence type="ECO:0000256" key="15">
    <source>
        <dbReference type="ARBA" id="ARBA00023235"/>
    </source>
</evidence>
<dbReference type="Gene3D" id="1.10.10.510">
    <property type="entry name" value="Zinc finger, large T-antigen D1 domain"/>
    <property type="match status" value="1"/>
</dbReference>
<dbReference type="PROSITE" id="PS51287">
    <property type="entry name" value="T_AG_OBD"/>
    <property type="match status" value="1"/>
</dbReference>
<feature type="compositionally biased region" description="Low complexity" evidence="21">
    <location>
        <begin position="283"/>
        <end position="299"/>
    </location>
</feature>
<feature type="DNA-binding region" description="T-ag OBD" evidence="19">
    <location>
        <begin position="316"/>
        <end position="430"/>
    </location>
</feature>
<dbReference type="PROSITE" id="PS51341">
    <property type="entry name" value="ZF_LTAG_D1"/>
    <property type="match status" value="1"/>
</dbReference>
<dbReference type="InterPro" id="IPR003133">
    <property type="entry name" value="T_Ag_DNA-bd"/>
</dbReference>
<organism evidence="25">
    <name type="scientific">Merkel cell polyomavirus</name>
    <dbReference type="NCBI Taxonomy" id="493803"/>
    <lineage>
        <taxon>Viruses</taxon>
        <taxon>Monodnaviria</taxon>
        <taxon>Shotokuvirae</taxon>
        <taxon>Cossaviricota</taxon>
        <taxon>Papovaviricetes</taxon>
        <taxon>Sepolyvirales</taxon>
        <taxon>Polyomaviridae</taxon>
        <taxon>Alphapolyomavirus</taxon>
        <taxon>Alphapolyomavirus quintihominis</taxon>
    </lineage>
</organism>
<dbReference type="SMR" id="A0A173M1N7"/>
<keyword evidence="4" id="KW-1048">Host nucleus</keyword>
<dbReference type="SUPFAM" id="SSF46565">
    <property type="entry name" value="Chaperone J-domain"/>
    <property type="match status" value="1"/>
</dbReference>
<dbReference type="Gene3D" id="1.20.1050.70">
    <property type="entry name" value="Large T antigen, SV40, domain 3"/>
    <property type="match status" value="1"/>
</dbReference>
<keyword evidence="13" id="KW-0007">Acetylation</keyword>
<dbReference type="Gene3D" id="3.40.1310.20">
    <property type="match status" value="1"/>
</dbReference>
<evidence type="ECO:0000256" key="13">
    <source>
        <dbReference type="ARBA" id="ARBA00022990"/>
    </source>
</evidence>
<dbReference type="Pfam" id="PF06431">
    <property type="entry name" value="Polyoma_lg_T_C"/>
    <property type="match status" value="1"/>
</dbReference>
<name>A0A173M1N7_9POLY</name>
<dbReference type="Gene3D" id="3.40.50.300">
    <property type="entry name" value="P-loop containing nucleotide triphosphate hydrolases"/>
    <property type="match status" value="1"/>
</dbReference>
<dbReference type="InterPro" id="IPR017910">
    <property type="entry name" value="Znf_lg_T-Ag_D1-typ"/>
</dbReference>
<feature type="domain" description="SF3 helicase" evidence="22">
    <location>
        <begin position="567"/>
        <end position="727"/>
    </location>
</feature>
<dbReference type="InterPro" id="IPR036869">
    <property type="entry name" value="J_dom_sf"/>
</dbReference>
<evidence type="ECO:0000256" key="12">
    <source>
        <dbReference type="ARBA" id="ARBA00022840"/>
    </source>
</evidence>
<keyword evidence="15" id="KW-0413">Isomerase</keyword>
<dbReference type="EC" id="5.6.2.4" evidence="17"/>